<dbReference type="Proteomes" id="UP000053342">
    <property type="component" value="Unassembled WGS sequence"/>
</dbReference>
<dbReference type="Gene3D" id="3.40.309.10">
    <property type="entry name" value="Aldehyde Dehydrogenase, Chain A, domain 2"/>
    <property type="match status" value="1"/>
</dbReference>
<dbReference type="PANTHER" id="PTHR11699">
    <property type="entry name" value="ALDEHYDE DEHYDROGENASE-RELATED"/>
    <property type="match status" value="1"/>
</dbReference>
<dbReference type="SUPFAM" id="SSF52096">
    <property type="entry name" value="ClpP/crotonase"/>
    <property type="match status" value="1"/>
</dbReference>
<dbReference type="Gene3D" id="3.40.605.10">
    <property type="entry name" value="Aldehyde Dehydrogenase, Chain A, domain 1"/>
    <property type="match status" value="1"/>
</dbReference>
<feature type="domain" description="Aldehyde dehydrogenase" evidence="12">
    <location>
        <begin position="269"/>
        <end position="713"/>
    </location>
</feature>
<dbReference type="EMBL" id="KN847334">
    <property type="protein sequence ID" value="KIW44412.1"/>
    <property type="molecule type" value="Genomic_DNA"/>
</dbReference>
<dbReference type="InterPro" id="IPR015590">
    <property type="entry name" value="Aldehyde_DH_dom"/>
</dbReference>
<dbReference type="GO" id="GO:0005777">
    <property type="term" value="C:peroxisome"/>
    <property type="evidence" value="ECO:0007669"/>
    <property type="project" value="UniProtKB-SubCell"/>
</dbReference>
<dbReference type="Gene3D" id="3.90.226.10">
    <property type="entry name" value="2-enoyl-CoA Hydratase, Chain A, domain 1"/>
    <property type="match status" value="1"/>
</dbReference>
<dbReference type="OrthoDB" id="310895at2759"/>
<evidence type="ECO:0000256" key="8">
    <source>
        <dbReference type="ARBA" id="ARBA00024226"/>
    </source>
</evidence>
<dbReference type="InterPro" id="IPR016161">
    <property type="entry name" value="Ald_DH/histidinol_DH"/>
</dbReference>
<comment type="subcellular location">
    <subcellularLocation>
        <location evidence="1">Peroxisome</location>
    </subcellularLocation>
</comment>
<keyword evidence="14" id="KW-1185">Reference proteome</keyword>
<keyword evidence="7" id="KW-0413">Isomerase</keyword>
<dbReference type="FunFam" id="3.40.605.10:FF:000007">
    <property type="entry name" value="NAD/NADP-dependent betaine aldehyde dehydrogenase"/>
    <property type="match status" value="1"/>
</dbReference>
<comment type="similarity">
    <text evidence="3">Belongs to the enoyl-CoA hydratase/isomerase family.</text>
</comment>
<evidence type="ECO:0000256" key="9">
    <source>
        <dbReference type="ARBA" id="ARBA00049194"/>
    </source>
</evidence>
<dbReference type="PROSITE" id="PS00070">
    <property type="entry name" value="ALDEHYDE_DEHYDR_CYS"/>
    <property type="match status" value="1"/>
</dbReference>
<organism evidence="13 14">
    <name type="scientific">Exophiala oligosperma</name>
    <dbReference type="NCBI Taxonomy" id="215243"/>
    <lineage>
        <taxon>Eukaryota</taxon>
        <taxon>Fungi</taxon>
        <taxon>Dikarya</taxon>
        <taxon>Ascomycota</taxon>
        <taxon>Pezizomycotina</taxon>
        <taxon>Eurotiomycetes</taxon>
        <taxon>Chaetothyriomycetidae</taxon>
        <taxon>Chaetothyriales</taxon>
        <taxon>Herpotrichiellaceae</taxon>
        <taxon>Exophiala</taxon>
    </lineage>
</organism>
<sequence>MPQYNYSDIKFQIKGKVGIIQFNRPKSLNSFGGRLIIDTIHALRVLDNHPDTVFTVVTAAGRFFSSGADVKAESERGGQFYHSDAEKKLAIVNQISGNTQLVSSLILHRKVLVLAMNGPAVGGGAAWFQGVADIVLASTTTWLQCPFSALALVPEFGSAGSFPQSIGVHRANDILMLGRKIAVDELLQWGMVNRVFEHEGFHDKVVQYLQEQLDVNDGKSMLEAKRLMNVPLQRGRLASLYEAVDAVAERFVEDAPIQRFAEKSRLLEVHGVNPANGKPNPEVPVSTPQDVDSAVAAAKEASKTWAKVPWADRKKAVLGYADALEQHASDFAKLLTQEQGKPIATAELEVQVGVQWLRELAKIELSEEIVQEDNEKQVIVRYTPLGVSVGIVPWNFPIHLACGKIAPSLLTGNPIIIKPSPFTPYCDLKLGELGRSFFPPGVLQVLSGDDNLGPWLTAHPGPDKISFTGSSATGKLVMASAAKTLKRVTLELGGNDPAIVTKNVDVKAAAAKVGGLAFFNSGQVCLAIKRIYVHQSIYDEFRQALVDFTKTLKIGDGNEEGISLGPVQNSMQFEKVKTFFSDIEKEKWNIAVGGVNEEKPGFFITPTIIDKPAEDSRIVTEEPFGPIVPLLEWNDEADVIARANNTKLGLGASVWSNDMEEAGRIARKLDAGSVWVNTHIELDPHAPFGGHKESGIGYEWGVGGLRAYCNLQTLFLKKSASEL</sequence>
<dbReference type="InterPro" id="IPR029510">
    <property type="entry name" value="Ald_DH_CS_GLU"/>
</dbReference>
<dbReference type="CDD" id="cd06558">
    <property type="entry name" value="crotonase-like"/>
    <property type="match status" value="1"/>
</dbReference>
<evidence type="ECO:0000256" key="11">
    <source>
        <dbReference type="RuleBase" id="RU003345"/>
    </source>
</evidence>
<evidence type="ECO:0000313" key="13">
    <source>
        <dbReference type="EMBL" id="KIW44412.1"/>
    </source>
</evidence>
<comment type="pathway">
    <text evidence="2">Lipid metabolism; fatty acid beta-oxidation.</text>
</comment>
<evidence type="ECO:0000256" key="7">
    <source>
        <dbReference type="ARBA" id="ARBA00023235"/>
    </source>
</evidence>
<proteinExistence type="inferred from homology"/>
<evidence type="ECO:0000313" key="14">
    <source>
        <dbReference type="Proteomes" id="UP000053342"/>
    </source>
</evidence>
<gene>
    <name evidence="13" type="ORF">PV06_02884</name>
</gene>
<comment type="catalytic activity">
    <reaction evidence="9">
        <text>an aldehyde + NAD(+) + H2O = a carboxylate + NADH + 2 H(+)</text>
        <dbReference type="Rhea" id="RHEA:16185"/>
        <dbReference type="ChEBI" id="CHEBI:15377"/>
        <dbReference type="ChEBI" id="CHEBI:15378"/>
        <dbReference type="ChEBI" id="CHEBI:17478"/>
        <dbReference type="ChEBI" id="CHEBI:29067"/>
        <dbReference type="ChEBI" id="CHEBI:57540"/>
        <dbReference type="ChEBI" id="CHEBI:57945"/>
        <dbReference type="EC" id="1.2.1.3"/>
    </reaction>
</comment>
<protein>
    <recommendedName>
        <fullName evidence="8">aldehyde dehydrogenase (NAD(+))</fullName>
        <ecNumber evidence="8">1.2.1.3</ecNumber>
    </recommendedName>
</protein>
<dbReference type="EC" id="1.2.1.3" evidence="8"/>
<dbReference type="HOGENOM" id="CLU_382639_0_0_1"/>
<dbReference type="InterPro" id="IPR016160">
    <property type="entry name" value="Ald_DH_CS_CYS"/>
</dbReference>
<dbReference type="GeneID" id="27354958"/>
<dbReference type="InterPro" id="IPR029045">
    <property type="entry name" value="ClpP/crotonase-like_dom_sf"/>
</dbReference>
<keyword evidence="5 11" id="KW-0560">Oxidoreductase</keyword>
<dbReference type="InterPro" id="IPR001753">
    <property type="entry name" value="Enoyl-CoA_hydra/iso"/>
</dbReference>
<dbReference type="Pfam" id="PF00171">
    <property type="entry name" value="Aldedh"/>
    <property type="match status" value="1"/>
</dbReference>
<dbReference type="RefSeq" id="XP_016264628.1">
    <property type="nucleotide sequence ID" value="XM_016403623.1"/>
</dbReference>
<evidence type="ECO:0000256" key="5">
    <source>
        <dbReference type="ARBA" id="ARBA00023002"/>
    </source>
</evidence>
<dbReference type="PROSITE" id="PS00687">
    <property type="entry name" value="ALDEHYDE_DEHYDR_GLU"/>
    <property type="match status" value="1"/>
</dbReference>
<accession>A0A0D2C3R8</accession>
<dbReference type="STRING" id="215243.A0A0D2C3R8"/>
<evidence type="ECO:0000256" key="10">
    <source>
        <dbReference type="PROSITE-ProRule" id="PRU10007"/>
    </source>
</evidence>
<dbReference type="FunFam" id="3.90.226.10:FF:000048">
    <property type="entry name" value="3,2-trans-enoyl-CoA isomerase"/>
    <property type="match status" value="1"/>
</dbReference>
<dbReference type="GO" id="GO:0004029">
    <property type="term" value="F:aldehyde dehydrogenase (NAD+) activity"/>
    <property type="evidence" value="ECO:0007669"/>
    <property type="project" value="UniProtKB-EC"/>
</dbReference>
<reference evidence="13 14" key="1">
    <citation type="submission" date="2015-01" db="EMBL/GenBank/DDBJ databases">
        <title>The Genome Sequence of Exophiala oligosperma CBS72588.</title>
        <authorList>
            <consortium name="The Broad Institute Genomics Platform"/>
            <person name="Cuomo C."/>
            <person name="de Hoog S."/>
            <person name="Gorbushina A."/>
            <person name="Stielow B."/>
            <person name="Teixiera M."/>
            <person name="Abouelleil A."/>
            <person name="Chapman S.B."/>
            <person name="Priest M."/>
            <person name="Young S.K."/>
            <person name="Wortman J."/>
            <person name="Nusbaum C."/>
            <person name="Birren B."/>
        </authorList>
    </citation>
    <scope>NUCLEOTIDE SEQUENCE [LARGE SCALE GENOMIC DNA]</scope>
    <source>
        <strain evidence="13 14">CBS 72588</strain>
    </source>
</reference>
<dbReference type="GO" id="GO:0016853">
    <property type="term" value="F:isomerase activity"/>
    <property type="evidence" value="ECO:0007669"/>
    <property type="project" value="UniProtKB-KW"/>
</dbReference>
<comment type="similarity">
    <text evidence="4 11">Belongs to the aldehyde dehydrogenase family.</text>
</comment>
<evidence type="ECO:0000256" key="1">
    <source>
        <dbReference type="ARBA" id="ARBA00004275"/>
    </source>
</evidence>
<dbReference type="SUPFAM" id="SSF53720">
    <property type="entry name" value="ALDH-like"/>
    <property type="match status" value="1"/>
</dbReference>
<evidence type="ECO:0000256" key="4">
    <source>
        <dbReference type="ARBA" id="ARBA00009986"/>
    </source>
</evidence>
<evidence type="ECO:0000259" key="12">
    <source>
        <dbReference type="Pfam" id="PF00171"/>
    </source>
</evidence>
<dbReference type="InterPro" id="IPR044086">
    <property type="entry name" value="LUC3-like"/>
</dbReference>
<dbReference type="InterPro" id="IPR016162">
    <property type="entry name" value="Ald_DH_N"/>
</dbReference>
<feature type="active site" evidence="10">
    <location>
        <position position="491"/>
    </location>
</feature>
<dbReference type="FunFam" id="3.40.309.10:FF:000009">
    <property type="entry name" value="Aldehyde dehydrogenase A"/>
    <property type="match status" value="1"/>
</dbReference>
<evidence type="ECO:0000256" key="2">
    <source>
        <dbReference type="ARBA" id="ARBA00005005"/>
    </source>
</evidence>
<keyword evidence="6" id="KW-0576">Peroxisome</keyword>
<dbReference type="VEuPathDB" id="FungiDB:PV06_02884"/>
<dbReference type="InterPro" id="IPR016163">
    <property type="entry name" value="Ald_DH_C"/>
</dbReference>
<evidence type="ECO:0000256" key="6">
    <source>
        <dbReference type="ARBA" id="ARBA00023140"/>
    </source>
</evidence>
<evidence type="ECO:0000256" key="3">
    <source>
        <dbReference type="ARBA" id="ARBA00005254"/>
    </source>
</evidence>
<dbReference type="AlphaFoldDB" id="A0A0D2C3R8"/>
<name>A0A0D2C3R8_9EURO</name>
<dbReference type="Pfam" id="PF00378">
    <property type="entry name" value="ECH_1"/>
    <property type="match status" value="1"/>
</dbReference>
<dbReference type="CDD" id="cd07106">
    <property type="entry name" value="ALDH_AldA-AAD23400"/>
    <property type="match status" value="1"/>
</dbReference>